<dbReference type="SUPFAM" id="SSF53335">
    <property type="entry name" value="S-adenosyl-L-methionine-dependent methyltransferases"/>
    <property type="match status" value="1"/>
</dbReference>
<evidence type="ECO:0000313" key="2">
    <source>
        <dbReference type="Proteomes" id="UP000568380"/>
    </source>
</evidence>
<dbReference type="InterPro" id="IPR029063">
    <property type="entry name" value="SAM-dependent_MTases_sf"/>
</dbReference>
<evidence type="ECO:0000313" key="1">
    <source>
        <dbReference type="EMBL" id="MBB5076873.1"/>
    </source>
</evidence>
<dbReference type="RefSeq" id="WP_184960418.1">
    <property type="nucleotide sequence ID" value="NZ_JACHIN010000002.1"/>
</dbReference>
<organism evidence="1 2">
    <name type="scientific">Nonomuraea endophytica</name>
    <dbReference type="NCBI Taxonomy" id="714136"/>
    <lineage>
        <taxon>Bacteria</taxon>
        <taxon>Bacillati</taxon>
        <taxon>Actinomycetota</taxon>
        <taxon>Actinomycetes</taxon>
        <taxon>Streptosporangiales</taxon>
        <taxon>Streptosporangiaceae</taxon>
        <taxon>Nonomuraea</taxon>
    </lineage>
</organism>
<proteinExistence type="predicted"/>
<dbReference type="Gene3D" id="3.40.50.150">
    <property type="entry name" value="Vaccinia Virus protein VP39"/>
    <property type="match status" value="1"/>
</dbReference>
<dbReference type="Proteomes" id="UP000568380">
    <property type="component" value="Unassembled WGS sequence"/>
</dbReference>
<dbReference type="InterPro" id="IPR006764">
    <property type="entry name" value="SAM_dep_MeTrfase_SAV2177_type"/>
</dbReference>
<gene>
    <name evidence="1" type="ORF">HNR40_002337</name>
</gene>
<reference evidence="1 2" key="1">
    <citation type="submission" date="2020-08" db="EMBL/GenBank/DDBJ databases">
        <title>Genomic Encyclopedia of Type Strains, Phase IV (KMG-IV): sequencing the most valuable type-strain genomes for metagenomic binning, comparative biology and taxonomic classification.</title>
        <authorList>
            <person name="Goeker M."/>
        </authorList>
    </citation>
    <scope>NUCLEOTIDE SEQUENCE [LARGE SCALE GENOMIC DNA]</scope>
    <source>
        <strain evidence="1 2">DSM 45385</strain>
    </source>
</reference>
<accession>A0A7W7ZZT0</accession>
<protein>
    <recommendedName>
        <fullName evidence="3">SAM-dependent methyltransferase</fullName>
    </recommendedName>
</protein>
<dbReference type="EMBL" id="JACHIN010000002">
    <property type="protein sequence ID" value="MBB5076873.1"/>
    <property type="molecule type" value="Genomic_DNA"/>
</dbReference>
<dbReference type="AlphaFoldDB" id="A0A7W7ZZT0"/>
<comment type="caution">
    <text evidence="1">The sequence shown here is derived from an EMBL/GenBank/DDBJ whole genome shotgun (WGS) entry which is preliminary data.</text>
</comment>
<evidence type="ECO:0008006" key="3">
    <source>
        <dbReference type="Google" id="ProtNLM"/>
    </source>
</evidence>
<sequence length="257" mass="27760">MIDKTVSHSPRIWNYWLGGKDNYEIDREIGDQFARVFPEIVPIAKESRGFLTRAVTFLAGEAGIRQFLDIGTGLPTVNNTHEVAQRVAPEARVVYVDNDPIVLAHARALLVGSEEGLTEYIEADLREPAAILAGAGATTLDLSRPVALMLLNILGHLPDYDQAKEVVGTLVDALPSGSYVAIADGTNVIKGPEFEAAIAIWNQSGSVPYHLRHPDQIAGFFDGLELLEPGVVSCPDWRPEGAPGPAVDEFCGLARKP</sequence>
<keyword evidence="2" id="KW-1185">Reference proteome</keyword>
<name>A0A7W7ZZT0_9ACTN</name>
<dbReference type="Pfam" id="PF04672">
    <property type="entry name" value="Methyltransf_19"/>
    <property type="match status" value="1"/>
</dbReference>
<dbReference type="PIRSF" id="PIRSF017393">
    <property type="entry name" value="MTase_SAV2177"/>
    <property type="match status" value="1"/>
</dbReference>